<proteinExistence type="predicted"/>
<feature type="non-terminal residue" evidence="1">
    <location>
        <position position="1"/>
    </location>
</feature>
<dbReference type="EMBL" id="JARIHO010000007">
    <property type="protein sequence ID" value="KAJ7358350.1"/>
    <property type="molecule type" value="Genomic_DNA"/>
</dbReference>
<reference evidence="1" key="1">
    <citation type="submission" date="2023-03" db="EMBL/GenBank/DDBJ databases">
        <title>Massive genome expansion in bonnet fungi (Mycena s.s.) driven by repeated elements and novel gene families across ecological guilds.</title>
        <authorList>
            <consortium name="Lawrence Berkeley National Laboratory"/>
            <person name="Harder C.B."/>
            <person name="Miyauchi S."/>
            <person name="Viragh M."/>
            <person name="Kuo A."/>
            <person name="Thoen E."/>
            <person name="Andreopoulos B."/>
            <person name="Lu D."/>
            <person name="Skrede I."/>
            <person name="Drula E."/>
            <person name="Henrissat B."/>
            <person name="Morin E."/>
            <person name="Kohler A."/>
            <person name="Barry K."/>
            <person name="LaButti K."/>
            <person name="Morin E."/>
            <person name="Salamov A."/>
            <person name="Lipzen A."/>
            <person name="Mereny Z."/>
            <person name="Hegedus B."/>
            <person name="Baldrian P."/>
            <person name="Stursova M."/>
            <person name="Weitz H."/>
            <person name="Taylor A."/>
            <person name="Grigoriev I.V."/>
            <person name="Nagy L.G."/>
            <person name="Martin F."/>
            <person name="Kauserud H."/>
        </authorList>
    </citation>
    <scope>NUCLEOTIDE SEQUENCE</scope>
    <source>
        <strain evidence="1">CBHHK002</strain>
    </source>
</reference>
<dbReference type="Proteomes" id="UP001218218">
    <property type="component" value="Unassembled WGS sequence"/>
</dbReference>
<gene>
    <name evidence="1" type="ORF">DFH08DRAFT_621910</name>
</gene>
<accession>A0AAD7AGV5</accession>
<evidence type="ECO:0000313" key="1">
    <source>
        <dbReference type="EMBL" id="KAJ7358350.1"/>
    </source>
</evidence>
<dbReference type="AlphaFoldDB" id="A0AAD7AGV5"/>
<name>A0AAD7AGV5_9AGAR</name>
<evidence type="ECO:0000313" key="2">
    <source>
        <dbReference type="Proteomes" id="UP001218218"/>
    </source>
</evidence>
<feature type="non-terminal residue" evidence="1">
    <location>
        <position position="56"/>
    </location>
</feature>
<sequence length="56" mass="6376">GDIRQRYALRGIIYAGENHFTSRIIKENGAIWYHDGISTGRKCQYDGQLHSLPPMA</sequence>
<organism evidence="1 2">
    <name type="scientific">Mycena albidolilacea</name>
    <dbReference type="NCBI Taxonomy" id="1033008"/>
    <lineage>
        <taxon>Eukaryota</taxon>
        <taxon>Fungi</taxon>
        <taxon>Dikarya</taxon>
        <taxon>Basidiomycota</taxon>
        <taxon>Agaricomycotina</taxon>
        <taxon>Agaricomycetes</taxon>
        <taxon>Agaricomycetidae</taxon>
        <taxon>Agaricales</taxon>
        <taxon>Marasmiineae</taxon>
        <taxon>Mycenaceae</taxon>
        <taxon>Mycena</taxon>
    </lineage>
</organism>
<keyword evidence="2" id="KW-1185">Reference proteome</keyword>
<protein>
    <submittedName>
        <fullName evidence="1">Uncharacterized protein</fullName>
    </submittedName>
</protein>
<comment type="caution">
    <text evidence="1">The sequence shown here is derived from an EMBL/GenBank/DDBJ whole genome shotgun (WGS) entry which is preliminary data.</text>
</comment>